<proteinExistence type="inferred from homology"/>
<dbReference type="GO" id="GO:0046872">
    <property type="term" value="F:metal ion binding"/>
    <property type="evidence" value="ECO:0007669"/>
    <property type="project" value="UniProtKB-KW"/>
</dbReference>
<dbReference type="EMBL" id="KN880459">
    <property type="protein sequence ID" value="KIY71075.1"/>
    <property type="molecule type" value="Genomic_DNA"/>
</dbReference>
<dbReference type="InterPro" id="IPR036907">
    <property type="entry name" value="5'-Nucleotdase_C_sf"/>
</dbReference>
<evidence type="ECO:0000259" key="7">
    <source>
        <dbReference type="Pfam" id="PF00149"/>
    </source>
</evidence>
<evidence type="ECO:0000256" key="5">
    <source>
        <dbReference type="ARBA" id="ARBA00022801"/>
    </source>
</evidence>
<dbReference type="GO" id="GO:0016787">
    <property type="term" value="F:hydrolase activity"/>
    <property type="evidence" value="ECO:0007669"/>
    <property type="project" value="UniProtKB-KW"/>
</dbReference>
<evidence type="ECO:0000313" key="9">
    <source>
        <dbReference type="EMBL" id="KIY71075.1"/>
    </source>
</evidence>
<keyword evidence="4 6" id="KW-0547">Nucleotide-binding</keyword>
<dbReference type="InterPro" id="IPR004843">
    <property type="entry name" value="Calcineurin-like_PHP"/>
</dbReference>
<dbReference type="STRING" id="1314674.A0A0D7BLH5"/>
<dbReference type="Gene3D" id="3.60.21.10">
    <property type="match status" value="1"/>
</dbReference>
<keyword evidence="3 6" id="KW-0732">Signal</keyword>
<dbReference type="Gene3D" id="3.90.780.10">
    <property type="entry name" value="5'-Nucleotidase, C-terminal domain"/>
    <property type="match status" value="1"/>
</dbReference>
<dbReference type="InterPro" id="IPR006179">
    <property type="entry name" value="5_nucleotidase/apyrase"/>
</dbReference>
<dbReference type="GO" id="GO:0009166">
    <property type="term" value="P:nucleotide catabolic process"/>
    <property type="evidence" value="ECO:0007669"/>
    <property type="project" value="InterPro"/>
</dbReference>
<feature type="signal peptide" evidence="6">
    <location>
        <begin position="1"/>
        <end position="18"/>
    </location>
</feature>
<evidence type="ECO:0000256" key="2">
    <source>
        <dbReference type="ARBA" id="ARBA00022723"/>
    </source>
</evidence>
<dbReference type="InterPro" id="IPR008334">
    <property type="entry name" value="5'-Nucleotdase_C"/>
</dbReference>
<keyword evidence="5 6" id="KW-0378">Hydrolase</keyword>
<dbReference type="PANTHER" id="PTHR11575:SF24">
    <property type="entry name" value="5'-NUCLEOTIDASE"/>
    <property type="match status" value="1"/>
</dbReference>
<dbReference type="InterPro" id="IPR029052">
    <property type="entry name" value="Metallo-depent_PP-like"/>
</dbReference>
<dbReference type="FunFam" id="3.60.21.10:FF:000020">
    <property type="entry name" value="NT5E isoform 4"/>
    <property type="match status" value="1"/>
</dbReference>
<feature type="domain" description="5'-Nucleotidase C-terminal" evidence="8">
    <location>
        <begin position="358"/>
        <end position="509"/>
    </location>
</feature>
<keyword evidence="2" id="KW-0479">Metal-binding</keyword>
<dbReference type="GO" id="GO:0000166">
    <property type="term" value="F:nucleotide binding"/>
    <property type="evidence" value="ECO:0007669"/>
    <property type="project" value="UniProtKB-KW"/>
</dbReference>
<protein>
    <submittedName>
        <fullName evidence="9">Metallo-dependent phosphatase</fullName>
    </submittedName>
</protein>
<dbReference type="CDD" id="cd07409">
    <property type="entry name" value="MPP_CD73_N"/>
    <property type="match status" value="1"/>
</dbReference>
<organism evidence="9 10">
    <name type="scientific">Cylindrobasidium torrendii FP15055 ss-10</name>
    <dbReference type="NCBI Taxonomy" id="1314674"/>
    <lineage>
        <taxon>Eukaryota</taxon>
        <taxon>Fungi</taxon>
        <taxon>Dikarya</taxon>
        <taxon>Basidiomycota</taxon>
        <taxon>Agaricomycotina</taxon>
        <taxon>Agaricomycetes</taxon>
        <taxon>Agaricomycetidae</taxon>
        <taxon>Agaricales</taxon>
        <taxon>Marasmiineae</taxon>
        <taxon>Physalacriaceae</taxon>
        <taxon>Cylindrobasidium</taxon>
    </lineage>
</organism>
<evidence type="ECO:0000256" key="6">
    <source>
        <dbReference type="RuleBase" id="RU362119"/>
    </source>
</evidence>
<evidence type="ECO:0000256" key="1">
    <source>
        <dbReference type="ARBA" id="ARBA00006654"/>
    </source>
</evidence>
<dbReference type="PANTHER" id="PTHR11575">
    <property type="entry name" value="5'-NUCLEOTIDASE-RELATED"/>
    <property type="match status" value="1"/>
</dbReference>
<dbReference type="Pfam" id="PF00149">
    <property type="entry name" value="Metallophos"/>
    <property type="match status" value="1"/>
</dbReference>
<dbReference type="SUPFAM" id="SSF55816">
    <property type="entry name" value="5'-nucleotidase (syn. UDP-sugar hydrolase), C-terminal domain"/>
    <property type="match status" value="1"/>
</dbReference>
<gene>
    <name evidence="9" type="ORF">CYLTODRAFT_391073</name>
</gene>
<evidence type="ECO:0000313" key="10">
    <source>
        <dbReference type="Proteomes" id="UP000054007"/>
    </source>
</evidence>
<keyword evidence="10" id="KW-1185">Reference proteome</keyword>
<name>A0A0D7BLH5_9AGAR</name>
<sequence length="585" mass="63194">MRAFALSLALSVAASASAALTPSVVESRLDRLVSSRSLAKRAESKDNYNITIFHINDVHAHLDEFAASGTDCTNPARGCYGGYARTKDMITKLRPEHNNTLFLDVGDEFQGTLFFTYYGGEKIGDTINQLGFDAFVPGNHEWDRGDDYLAEFLANLTFPTLCANVVTNNTALNKTLVPYHIFEEHNLAVVAVTTDTIPSISNPGPGTSFLDPTEVVQATVDKIYATTNVTRVIAMTHIGYEVDKKMAQNTRGVHLIVGAHSHTLLGDMEGAEGKYPTIETNLDGDEVFIVTSYRWGEYLGMIDVVFDSDGKIVEYSGAPIHLDNTTSQDTELQATIEEWRGPFEEYASQVLAETVGVLDHSKCKSEECTLGDLAADATLAYRLNISEGASACILNGGGVRATIDAGNITVGQVLTSFPFGNAVTEVTFTGADLWKIFEGVASQVNQWNNEVVSSIAQVSKEIRYSYNPDNAVGSRLISLSIKNQSISSDTTDKFTIVTWDFVASGGDNIFPEQSGFTTLATQDEAFMQYLRSVKSVNVSLDGRVSTTDQTTPSLSSQGGDGDAALSLAVSSFVALTGIVLGFYML</sequence>
<feature type="domain" description="Calcineurin-like phosphoesterase" evidence="7">
    <location>
        <begin position="51"/>
        <end position="263"/>
    </location>
</feature>
<dbReference type="OrthoDB" id="7722975at2759"/>
<dbReference type="AlphaFoldDB" id="A0A0D7BLH5"/>
<evidence type="ECO:0000256" key="4">
    <source>
        <dbReference type="ARBA" id="ARBA00022741"/>
    </source>
</evidence>
<accession>A0A0D7BLH5</accession>
<comment type="similarity">
    <text evidence="1 6">Belongs to the 5'-nucleotidase family.</text>
</comment>
<dbReference type="PRINTS" id="PR01607">
    <property type="entry name" value="APYRASEFAMLY"/>
</dbReference>
<evidence type="ECO:0000256" key="3">
    <source>
        <dbReference type="ARBA" id="ARBA00022729"/>
    </source>
</evidence>
<feature type="chain" id="PRO_5005115159" evidence="6">
    <location>
        <begin position="19"/>
        <end position="585"/>
    </location>
</feature>
<dbReference type="SUPFAM" id="SSF56300">
    <property type="entry name" value="Metallo-dependent phosphatases"/>
    <property type="match status" value="1"/>
</dbReference>
<dbReference type="Pfam" id="PF02872">
    <property type="entry name" value="5_nucleotid_C"/>
    <property type="match status" value="1"/>
</dbReference>
<evidence type="ECO:0000259" key="8">
    <source>
        <dbReference type="Pfam" id="PF02872"/>
    </source>
</evidence>
<dbReference type="Proteomes" id="UP000054007">
    <property type="component" value="Unassembled WGS sequence"/>
</dbReference>
<reference evidence="9 10" key="1">
    <citation type="journal article" date="2015" name="Fungal Genet. Biol.">
        <title>Evolution of novel wood decay mechanisms in Agaricales revealed by the genome sequences of Fistulina hepatica and Cylindrobasidium torrendii.</title>
        <authorList>
            <person name="Floudas D."/>
            <person name="Held B.W."/>
            <person name="Riley R."/>
            <person name="Nagy L.G."/>
            <person name="Koehler G."/>
            <person name="Ransdell A.S."/>
            <person name="Younus H."/>
            <person name="Chow J."/>
            <person name="Chiniquy J."/>
            <person name="Lipzen A."/>
            <person name="Tritt A."/>
            <person name="Sun H."/>
            <person name="Haridas S."/>
            <person name="LaButti K."/>
            <person name="Ohm R.A."/>
            <person name="Kues U."/>
            <person name="Blanchette R.A."/>
            <person name="Grigoriev I.V."/>
            <person name="Minto R.E."/>
            <person name="Hibbett D.S."/>
        </authorList>
    </citation>
    <scope>NUCLEOTIDE SEQUENCE [LARGE SCALE GENOMIC DNA]</scope>
    <source>
        <strain evidence="9 10">FP15055 ss-10</strain>
    </source>
</reference>